<dbReference type="Gene3D" id="3.90.640.20">
    <property type="entry name" value="Heat-shock cognate protein, ATPase"/>
    <property type="match status" value="1"/>
</dbReference>
<dbReference type="InterPro" id="IPR025303">
    <property type="entry name" value="PdaC"/>
</dbReference>
<accession>A0ABS3BV50</accession>
<dbReference type="Gene3D" id="3.30.565.40">
    <property type="entry name" value="Fervidobacterium nodosum Rt17-B1 like"/>
    <property type="match status" value="1"/>
</dbReference>
<comment type="caution">
    <text evidence="3">The sequence shown here is derived from an EMBL/GenBank/DDBJ whole genome shotgun (WGS) entry which is preliminary data.</text>
</comment>
<evidence type="ECO:0000259" key="1">
    <source>
        <dbReference type="Pfam" id="PF11738"/>
    </source>
</evidence>
<evidence type="ECO:0000313" key="4">
    <source>
        <dbReference type="Proteomes" id="UP000664698"/>
    </source>
</evidence>
<dbReference type="PROSITE" id="PS51257">
    <property type="entry name" value="PROKAR_LIPOPROTEIN"/>
    <property type="match status" value="1"/>
</dbReference>
<sequence length="250" mass="27995">MRYLLFFFLLTSVSCAQESKTKLVSESSELVFKADSLNRESCVGESCAKLRLVWPVASGSAVADKVNAAISEQLVLMVGVGEEVAPLDTLIEDYFESFQSFKKEFPDSPGAWEIEAEGEVVYRSDSTLSVYFSQFSFLGGAHPNSFVSFLHFDPKSGDTLSDDSLVLDEIALTSLAEKKFREYHEVAEGVSLEEDGRFFLPETGFFLANAKGFKDGKFWIIYVPYEIGPYVMGYTELEFTKEEVGDLVRW</sequence>
<protein>
    <submittedName>
        <fullName evidence="3">DUF3298 and DUF4163 domain-containing protein</fullName>
    </submittedName>
</protein>
<gene>
    <name evidence="3" type="ORF">J0A67_19895</name>
</gene>
<feature type="domain" description="Deacetylase PdaC" evidence="2">
    <location>
        <begin position="46"/>
        <end position="145"/>
    </location>
</feature>
<feature type="domain" description="DUF3298" evidence="1">
    <location>
        <begin position="171"/>
        <end position="239"/>
    </location>
</feature>
<dbReference type="Proteomes" id="UP000664698">
    <property type="component" value="Unassembled WGS sequence"/>
</dbReference>
<dbReference type="EMBL" id="JAFKCW010000005">
    <property type="protein sequence ID" value="MBN7803147.1"/>
    <property type="molecule type" value="Genomic_DNA"/>
</dbReference>
<evidence type="ECO:0000259" key="2">
    <source>
        <dbReference type="Pfam" id="PF13739"/>
    </source>
</evidence>
<keyword evidence="4" id="KW-1185">Reference proteome</keyword>
<dbReference type="Pfam" id="PF11738">
    <property type="entry name" value="DUF3298"/>
    <property type="match status" value="1"/>
</dbReference>
<evidence type="ECO:0000313" key="3">
    <source>
        <dbReference type="EMBL" id="MBN7803147.1"/>
    </source>
</evidence>
<dbReference type="Pfam" id="PF13739">
    <property type="entry name" value="PdaC"/>
    <property type="match status" value="1"/>
</dbReference>
<dbReference type="InterPro" id="IPR037126">
    <property type="entry name" value="PdaC/RsiV-like_sf"/>
</dbReference>
<dbReference type="InterPro" id="IPR021729">
    <property type="entry name" value="DUF3298"/>
</dbReference>
<name>A0ABS3BV50_9BACT</name>
<dbReference type="RefSeq" id="WP_206571143.1">
    <property type="nucleotide sequence ID" value="NZ_JAFKCW010000005.1"/>
</dbReference>
<organism evidence="3 4">
    <name type="scientific">Algoriphagus aestuariicola</name>
    <dbReference type="NCBI Taxonomy" id="1852016"/>
    <lineage>
        <taxon>Bacteria</taxon>
        <taxon>Pseudomonadati</taxon>
        <taxon>Bacteroidota</taxon>
        <taxon>Cytophagia</taxon>
        <taxon>Cytophagales</taxon>
        <taxon>Cyclobacteriaceae</taxon>
        <taxon>Algoriphagus</taxon>
    </lineage>
</organism>
<reference evidence="3 4" key="1">
    <citation type="submission" date="2021-03" db="EMBL/GenBank/DDBJ databases">
        <title>novel species isolated from a fishpond in China.</title>
        <authorList>
            <person name="Lu H."/>
            <person name="Cai Z."/>
        </authorList>
    </citation>
    <scope>NUCLEOTIDE SEQUENCE [LARGE SCALE GENOMIC DNA]</scope>
    <source>
        <strain evidence="3 4">JCM 31546</strain>
    </source>
</reference>
<proteinExistence type="predicted"/>